<sequence>MMTVGSLLAELFGKDRRVFPSGLLTRHRPHPTSEHK</sequence>
<name>A6HR50_RAT</name>
<evidence type="ECO:0000313" key="2">
    <source>
        <dbReference type="Proteomes" id="UP000234681"/>
    </source>
</evidence>
<evidence type="ECO:0000313" key="1">
    <source>
        <dbReference type="EMBL" id="EDM16372.1"/>
    </source>
</evidence>
<gene>
    <name evidence="1" type="ORF">rCG_59568</name>
</gene>
<reference evidence="1 2" key="1">
    <citation type="submission" date="2005-09" db="EMBL/GenBank/DDBJ databases">
        <authorList>
            <person name="Mural R.J."/>
            <person name="Li P.W."/>
            <person name="Adams M.D."/>
            <person name="Amanatides P.G."/>
            <person name="Baden-Tillson H."/>
            <person name="Barnstead M."/>
            <person name="Chin S.H."/>
            <person name="Dew I."/>
            <person name="Evans C.A."/>
            <person name="Ferriera S."/>
            <person name="Flanigan M."/>
            <person name="Fosler C."/>
            <person name="Glodek A."/>
            <person name="Gu Z."/>
            <person name="Holt R.A."/>
            <person name="Jennings D."/>
            <person name="Kraft C.L."/>
            <person name="Lu F."/>
            <person name="Nguyen T."/>
            <person name="Nusskern D.R."/>
            <person name="Pfannkoch C.M."/>
            <person name="Sitter C."/>
            <person name="Sutton G.G."/>
            <person name="Venter J.C."/>
            <person name="Wang Z."/>
            <person name="Woodage T."/>
            <person name="Zheng X.H."/>
            <person name="Zhong F."/>
        </authorList>
    </citation>
    <scope>NUCLEOTIDE SEQUENCE [LARGE SCALE GENOMIC DNA]</scope>
    <source>
        <strain>BN</strain>
        <strain evidence="2">Sprague-Dawley</strain>
    </source>
</reference>
<organism evidence="1 2">
    <name type="scientific">Rattus norvegicus</name>
    <name type="common">Rat</name>
    <dbReference type="NCBI Taxonomy" id="10116"/>
    <lineage>
        <taxon>Eukaryota</taxon>
        <taxon>Metazoa</taxon>
        <taxon>Chordata</taxon>
        <taxon>Craniata</taxon>
        <taxon>Vertebrata</taxon>
        <taxon>Euteleostomi</taxon>
        <taxon>Mammalia</taxon>
        <taxon>Eutheria</taxon>
        <taxon>Euarchontoglires</taxon>
        <taxon>Glires</taxon>
        <taxon>Rodentia</taxon>
        <taxon>Myomorpha</taxon>
        <taxon>Muroidea</taxon>
        <taxon>Muridae</taxon>
        <taxon>Murinae</taxon>
        <taxon>Rattus</taxon>
    </lineage>
</organism>
<dbReference type="Proteomes" id="UP000234681">
    <property type="component" value="Chromosome 7"/>
</dbReference>
<dbReference type="AlphaFoldDB" id="A6HR50"/>
<proteinExistence type="predicted"/>
<dbReference type="EMBL" id="CH473950">
    <property type="protein sequence ID" value="EDM16372.1"/>
    <property type="molecule type" value="Genomic_DNA"/>
</dbReference>
<protein>
    <submittedName>
        <fullName evidence="1">RCG59568</fullName>
    </submittedName>
</protein>
<accession>A6HR50</accession>